<dbReference type="AlphaFoldDB" id="X1V6K3"/>
<gene>
    <name evidence="1" type="ORF">S12H4_52889</name>
</gene>
<protein>
    <recommendedName>
        <fullName evidence="2">Type II secretion system protein GspE N-terminal domain-containing protein</fullName>
    </recommendedName>
</protein>
<reference evidence="1" key="1">
    <citation type="journal article" date="2014" name="Front. Microbiol.">
        <title>High frequency of phylogenetically diverse reductive dehalogenase-homologous genes in deep subseafloor sedimentary metagenomes.</title>
        <authorList>
            <person name="Kawai M."/>
            <person name="Futagami T."/>
            <person name="Toyoda A."/>
            <person name="Takaki Y."/>
            <person name="Nishi S."/>
            <person name="Hori S."/>
            <person name="Arai W."/>
            <person name="Tsubouchi T."/>
            <person name="Morono Y."/>
            <person name="Uchiyama I."/>
            <person name="Ito T."/>
            <person name="Fujiyama A."/>
            <person name="Inagaki F."/>
            <person name="Takami H."/>
        </authorList>
    </citation>
    <scope>NUCLEOTIDE SEQUENCE</scope>
    <source>
        <strain evidence="1">Expedition CK06-06</strain>
    </source>
</reference>
<evidence type="ECO:0000313" key="1">
    <source>
        <dbReference type="EMBL" id="GAJ11537.1"/>
    </source>
</evidence>
<dbReference type="EMBL" id="BARW01033601">
    <property type="protein sequence ID" value="GAJ11537.1"/>
    <property type="molecule type" value="Genomic_DNA"/>
</dbReference>
<accession>X1V6K3</accession>
<sequence length="54" mass="6077">MDEKIGEQFIRIGVMTKAQVDDVLVRQKSGDKRLFGEIASSLGYINDEAVRSYV</sequence>
<feature type="non-terminal residue" evidence="1">
    <location>
        <position position="54"/>
    </location>
</feature>
<organism evidence="1">
    <name type="scientific">marine sediment metagenome</name>
    <dbReference type="NCBI Taxonomy" id="412755"/>
    <lineage>
        <taxon>unclassified sequences</taxon>
        <taxon>metagenomes</taxon>
        <taxon>ecological metagenomes</taxon>
    </lineage>
</organism>
<evidence type="ECO:0008006" key="2">
    <source>
        <dbReference type="Google" id="ProtNLM"/>
    </source>
</evidence>
<name>X1V6K3_9ZZZZ</name>
<proteinExistence type="predicted"/>
<comment type="caution">
    <text evidence="1">The sequence shown here is derived from an EMBL/GenBank/DDBJ whole genome shotgun (WGS) entry which is preliminary data.</text>
</comment>